<keyword evidence="12" id="KW-1185">Reference proteome</keyword>
<keyword evidence="5 9" id="KW-0812">Transmembrane</keyword>
<proteinExistence type="inferred from homology"/>
<evidence type="ECO:0000256" key="3">
    <source>
        <dbReference type="ARBA" id="ARBA00022475"/>
    </source>
</evidence>
<keyword evidence="6 9" id="KW-1133">Transmembrane helix</keyword>
<dbReference type="PANTHER" id="PTHR35011:SF4">
    <property type="entry name" value="SLL1102 PROTEIN"/>
    <property type="match status" value="1"/>
</dbReference>
<protein>
    <recommendedName>
        <fullName evidence="9">TRAP transporter small permease protein</fullName>
    </recommendedName>
</protein>
<feature type="transmembrane region" description="Helical" evidence="9">
    <location>
        <begin position="136"/>
        <end position="158"/>
    </location>
</feature>
<dbReference type="OrthoDB" id="9795655at2"/>
<keyword evidence="2 9" id="KW-0813">Transport</keyword>
<dbReference type="Pfam" id="PF04290">
    <property type="entry name" value="DctQ"/>
    <property type="match status" value="1"/>
</dbReference>
<dbReference type="Proteomes" id="UP000183649">
    <property type="component" value="Unassembled WGS sequence"/>
</dbReference>
<comment type="similarity">
    <text evidence="8 9">Belongs to the TRAP transporter small permease family.</text>
</comment>
<feature type="domain" description="Tripartite ATP-independent periplasmic transporters DctQ component" evidence="10">
    <location>
        <begin position="31"/>
        <end position="161"/>
    </location>
</feature>
<evidence type="ECO:0000256" key="5">
    <source>
        <dbReference type="ARBA" id="ARBA00022692"/>
    </source>
</evidence>
<sequence length="197" mass="22066">MKALLALSRGIDWLNERVGRMALWLILASAIVSALNAVVRKAFDYSSNAFLEIQWYLFAAVFLLAAGYTFLHNEHVRIDVLSSKLSPRGRNWIDIIGIVFFLFPFVYETVRLSLPVVINAIASGEMSSNAGGLIRWPVYILLPIGFSLLGLQGVSELIKRVAFLRGLIDDPLVKKNEKTAEEELAEFVRAKQQKEAN</sequence>
<evidence type="ECO:0000256" key="6">
    <source>
        <dbReference type="ARBA" id="ARBA00022989"/>
    </source>
</evidence>
<reference evidence="12" key="1">
    <citation type="submission" date="2015-08" db="EMBL/GenBank/DDBJ databases">
        <authorList>
            <person name="Varghese N."/>
        </authorList>
    </citation>
    <scope>NUCLEOTIDE SEQUENCE [LARGE SCALE GENOMIC DNA]</scope>
    <source>
        <strain evidence="12">DSM 18181</strain>
    </source>
</reference>
<dbReference type="STRING" id="339866.GCA_001418255_01666"/>
<organism evidence="11 12">
    <name type="scientific">Thiomonas bhubaneswarensis</name>
    <dbReference type="NCBI Taxonomy" id="339866"/>
    <lineage>
        <taxon>Bacteria</taxon>
        <taxon>Pseudomonadati</taxon>
        <taxon>Pseudomonadota</taxon>
        <taxon>Betaproteobacteria</taxon>
        <taxon>Burkholderiales</taxon>
        <taxon>Thiomonas</taxon>
    </lineage>
</organism>
<dbReference type="PANTHER" id="PTHR35011">
    <property type="entry name" value="2,3-DIKETO-L-GULONATE TRAP TRANSPORTER SMALL PERMEASE PROTEIN YIAM"/>
    <property type="match status" value="1"/>
</dbReference>
<keyword evidence="7 9" id="KW-0472">Membrane</keyword>
<evidence type="ECO:0000313" key="11">
    <source>
        <dbReference type="EMBL" id="CUA97181.1"/>
    </source>
</evidence>
<evidence type="ECO:0000256" key="8">
    <source>
        <dbReference type="ARBA" id="ARBA00038436"/>
    </source>
</evidence>
<dbReference type="RefSeq" id="WP_055450558.1">
    <property type="nucleotide sequence ID" value="NZ_CYHF01000005.1"/>
</dbReference>
<keyword evidence="4 9" id="KW-0997">Cell inner membrane</keyword>
<gene>
    <name evidence="11" type="ORF">Ga0061069_105160</name>
</gene>
<dbReference type="GO" id="GO:0022857">
    <property type="term" value="F:transmembrane transporter activity"/>
    <property type="evidence" value="ECO:0007669"/>
    <property type="project" value="UniProtKB-UniRule"/>
</dbReference>
<dbReference type="InterPro" id="IPR007387">
    <property type="entry name" value="TRAP_DctQ"/>
</dbReference>
<evidence type="ECO:0000256" key="7">
    <source>
        <dbReference type="ARBA" id="ARBA00023136"/>
    </source>
</evidence>
<evidence type="ECO:0000313" key="12">
    <source>
        <dbReference type="Proteomes" id="UP000183649"/>
    </source>
</evidence>
<dbReference type="EMBL" id="CYHF01000005">
    <property type="protein sequence ID" value="CUA97181.1"/>
    <property type="molecule type" value="Genomic_DNA"/>
</dbReference>
<dbReference type="InterPro" id="IPR055348">
    <property type="entry name" value="DctQ"/>
</dbReference>
<comment type="subunit">
    <text evidence="9">The complex comprises the extracytoplasmic solute receptor protein and the two transmembrane proteins.</text>
</comment>
<evidence type="ECO:0000256" key="4">
    <source>
        <dbReference type="ARBA" id="ARBA00022519"/>
    </source>
</evidence>
<feature type="transmembrane region" description="Helical" evidence="9">
    <location>
        <begin position="91"/>
        <end position="107"/>
    </location>
</feature>
<accession>A0A0K6I280</accession>
<evidence type="ECO:0000256" key="2">
    <source>
        <dbReference type="ARBA" id="ARBA00022448"/>
    </source>
</evidence>
<comment type="function">
    <text evidence="9">Part of the tripartite ATP-independent periplasmic (TRAP) transport system.</text>
</comment>
<evidence type="ECO:0000259" key="10">
    <source>
        <dbReference type="Pfam" id="PF04290"/>
    </source>
</evidence>
<evidence type="ECO:0000256" key="9">
    <source>
        <dbReference type="RuleBase" id="RU369079"/>
    </source>
</evidence>
<dbReference type="GO" id="GO:0005886">
    <property type="term" value="C:plasma membrane"/>
    <property type="evidence" value="ECO:0007669"/>
    <property type="project" value="UniProtKB-SubCell"/>
</dbReference>
<comment type="subcellular location">
    <subcellularLocation>
        <location evidence="1 9">Cell inner membrane</location>
        <topology evidence="1 9">Multi-pass membrane protein</topology>
    </subcellularLocation>
</comment>
<name>A0A0K6I280_9BURK</name>
<evidence type="ECO:0000256" key="1">
    <source>
        <dbReference type="ARBA" id="ARBA00004429"/>
    </source>
</evidence>
<feature type="transmembrane region" description="Helical" evidence="9">
    <location>
        <begin position="53"/>
        <end position="71"/>
    </location>
</feature>
<dbReference type="AlphaFoldDB" id="A0A0K6I280"/>
<feature type="transmembrane region" description="Helical" evidence="9">
    <location>
        <begin position="21"/>
        <end position="38"/>
    </location>
</feature>
<keyword evidence="3" id="KW-1003">Cell membrane</keyword>